<gene>
    <name evidence="1" type="ORF">N305_12620</name>
</gene>
<feature type="non-terminal residue" evidence="1">
    <location>
        <position position="1"/>
    </location>
</feature>
<sequence length="59" mass="7099">SFFFLCFNSTSEMTTFYLCISFILLKNKSDINPVQLKRCIYKNFCKKKSSKERRYLNNP</sequence>
<organism evidence="1 2">
    <name type="scientific">Manacus vitellinus</name>
    <name type="common">golden-collared manakin</name>
    <dbReference type="NCBI Taxonomy" id="328815"/>
    <lineage>
        <taxon>Eukaryota</taxon>
        <taxon>Metazoa</taxon>
        <taxon>Chordata</taxon>
        <taxon>Craniata</taxon>
        <taxon>Vertebrata</taxon>
        <taxon>Euteleostomi</taxon>
        <taxon>Archelosauria</taxon>
        <taxon>Archosauria</taxon>
        <taxon>Dinosauria</taxon>
        <taxon>Saurischia</taxon>
        <taxon>Theropoda</taxon>
        <taxon>Coelurosauria</taxon>
        <taxon>Aves</taxon>
        <taxon>Neognathae</taxon>
        <taxon>Neoaves</taxon>
        <taxon>Telluraves</taxon>
        <taxon>Australaves</taxon>
        <taxon>Passeriformes</taxon>
        <taxon>Pipridae</taxon>
        <taxon>Manacus</taxon>
    </lineage>
</organism>
<keyword evidence="2" id="KW-1185">Reference proteome</keyword>
<protein>
    <submittedName>
        <fullName evidence="1">Uncharacterized protein</fullName>
    </submittedName>
</protein>
<feature type="non-terminal residue" evidence="1">
    <location>
        <position position="59"/>
    </location>
</feature>
<dbReference type="Proteomes" id="UP000053258">
    <property type="component" value="Unassembled WGS sequence"/>
</dbReference>
<evidence type="ECO:0000313" key="2">
    <source>
        <dbReference type="Proteomes" id="UP000053258"/>
    </source>
</evidence>
<proteinExistence type="predicted"/>
<accession>A0A093PWC4</accession>
<dbReference type="AlphaFoldDB" id="A0A093PWC4"/>
<name>A0A093PWC4_9PASS</name>
<dbReference type="EMBL" id="KL671094">
    <property type="protein sequence ID" value="KFW81078.1"/>
    <property type="molecule type" value="Genomic_DNA"/>
</dbReference>
<dbReference type="OrthoDB" id="9373788at2759"/>
<reference evidence="1 2" key="1">
    <citation type="submission" date="2014-06" db="EMBL/GenBank/DDBJ databases">
        <title>Genome evolution of avian class.</title>
        <authorList>
            <person name="Zhang G."/>
            <person name="Li C."/>
        </authorList>
    </citation>
    <scope>NUCLEOTIDE SEQUENCE [LARGE SCALE GENOMIC DNA]</scope>
    <source>
        <strain evidence="1">BGI_N305</strain>
    </source>
</reference>
<evidence type="ECO:0000313" key="1">
    <source>
        <dbReference type="EMBL" id="KFW81078.1"/>
    </source>
</evidence>